<evidence type="ECO:0000313" key="3">
    <source>
        <dbReference type="Proteomes" id="UP000231279"/>
    </source>
</evidence>
<evidence type="ECO:0000256" key="1">
    <source>
        <dbReference type="SAM" id="MobiDB-lite"/>
    </source>
</evidence>
<dbReference type="EMBL" id="NKXS01003048">
    <property type="protein sequence ID" value="PIN11033.1"/>
    <property type="molecule type" value="Genomic_DNA"/>
</dbReference>
<dbReference type="Proteomes" id="UP000231279">
    <property type="component" value="Unassembled WGS sequence"/>
</dbReference>
<protein>
    <submittedName>
        <fullName evidence="2">Uncharacterized protein</fullName>
    </submittedName>
</protein>
<dbReference type="InterPro" id="IPR036574">
    <property type="entry name" value="Scorpion_toxin-like_sf"/>
</dbReference>
<sequence>MDLQFKLKQGLATPKSKKFHGRCFFINQRSNCKTIYKREKLITGHCFHGTCFCLTKCGTARHTPLHPPPSEGGEGGGDFASGNGAEGGRLHLFNIKSK</sequence>
<evidence type="ECO:0000313" key="2">
    <source>
        <dbReference type="EMBL" id="PIN11033.1"/>
    </source>
</evidence>
<feature type="region of interest" description="Disordered" evidence="1">
    <location>
        <begin position="64"/>
        <end position="98"/>
    </location>
</feature>
<keyword evidence="3" id="KW-1185">Reference proteome</keyword>
<dbReference type="AlphaFoldDB" id="A0A2G9H0J8"/>
<comment type="caution">
    <text evidence="2">The sequence shown here is derived from an EMBL/GenBank/DDBJ whole genome shotgun (WGS) entry which is preliminary data.</text>
</comment>
<dbReference type="Gene3D" id="3.30.30.10">
    <property type="entry name" value="Knottin, scorpion toxin-like"/>
    <property type="match status" value="1"/>
</dbReference>
<gene>
    <name evidence="2" type="ORF">CDL12_16371</name>
</gene>
<dbReference type="SUPFAM" id="SSF57095">
    <property type="entry name" value="Scorpion toxin-like"/>
    <property type="match status" value="1"/>
</dbReference>
<accession>A0A2G9H0J8</accession>
<reference evidence="3" key="1">
    <citation type="journal article" date="2018" name="Gigascience">
        <title>Genome assembly of the Pink Ipe (Handroanthus impetiginosus, Bignoniaceae), a highly valued, ecologically keystone Neotropical timber forest tree.</title>
        <authorList>
            <person name="Silva-Junior O.B."/>
            <person name="Grattapaglia D."/>
            <person name="Novaes E."/>
            <person name="Collevatti R.G."/>
        </authorList>
    </citation>
    <scope>NUCLEOTIDE SEQUENCE [LARGE SCALE GENOMIC DNA]</scope>
    <source>
        <strain evidence="3">cv. UFG-1</strain>
    </source>
</reference>
<name>A0A2G9H0J8_9LAMI</name>
<proteinExistence type="predicted"/>
<feature type="compositionally biased region" description="Gly residues" evidence="1">
    <location>
        <begin position="72"/>
        <end position="87"/>
    </location>
</feature>
<organism evidence="2 3">
    <name type="scientific">Handroanthus impetiginosus</name>
    <dbReference type="NCBI Taxonomy" id="429701"/>
    <lineage>
        <taxon>Eukaryota</taxon>
        <taxon>Viridiplantae</taxon>
        <taxon>Streptophyta</taxon>
        <taxon>Embryophyta</taxon>
        <taxon>Tracheophyta</taxon>
        <taxon>Spermatophyta</taxon>
        <taxon>Magnoliopsida</taxon>
        <taxon>eudicotyledons</taxon>
        <taxon>Gunneridae</taxon>
        <taxon>Pentapetalae</taxon>
        <taxon>asterids</taxon>
        <taxon>lamiids</taxon>
        <taxon>Lamiales</taxon>
        <taxon>Bignoniaceae</taxon>
        <taxon>Crescentiina</taxon>
        <taxon>Tabebuia alliance</taxon>
        <taxon>Handroanthus</taxon>
    </lineage>
</organism>